<gene>
    <name evidence="1" type="ORF">GM921_13220</name>
</gene>
<evidence type="ECO:0000313" key="1">
    <source>
        <dbReference type="EMBL" id="MBB2146456.1"/>
    </source>
</evidence>
<evidence type="ECO:0008006" key="3">
    <source>
        <dbReference type="Google" id="ProtNLM"/>
    </source>
</evidence>
<evidence type="ECO:0000313" key="2">
    <source>
        <dbReference type="Proteomes" id="UP000601055"/>
    </source>
</evidence>
<comment type="caution">
    <text evidence="1">The sequence shown here is derived from an EMBL/GenBank/DDBJ whole genome shotgun (WGS) entry which is preliminary data.</text>
</comment>
<dbReference type="RefSeq" id="WP_182923110.1">
    <property type="nucleotide sequence ID" value="NZ_WNXD01000002.1"/>
</dbReference>
<organism evidence="1 2">
    <name type="scientific">Pedobacter planticolens</name>
    <dbReference type="NCBI Taxonomy" id="2679964"/>
    <lineage>
        <taxon>Bacteria</taxon>
        <taxon>Pseudomonadati</taxon>
        <taxon>Bacteroidota</taxon>
        <taxon>Sphingobacteriia</taxon>
        <taxon>Sphingobacteriales</taxon>
        <taxon>Sphingobacteriaceae</taxon>
        <taxon>Pedobacter</taxon>
    </lineage>
</organism>
<name>A0A923E0H0_9SPHI</name>
<dbReference type="AlphaFoldDB" id="A0A923E0H0"/>
<protein>
    <recommendedName>
        <fullName evidence="3">Lipocalin-like domain-containing protein</fullName>
    </recommendedName>
</protein>
<proteinExistence type="predicted"/>
<sequence length="144" mass="15858">MKKLILFVCVCVLFSCKKENVEDITKYNWVLKTQVVTPAITMNGKTSTNYLSLQNPDGCSKNFTISFNESGIFSVSSNGALCDMVANSNSQKWKKEGDQITLDYGNGSGEPLTLKENTLIRVSSITYNGATYSLTTTYLAVKPK</sequence>
<keyword evidence="2" id="KW-1185">Reference proteome</keyword>
<dbReference type="EMBL" id="WNXD01000002">
    <property type="protein sequence ID" value="MBB2146456.1"/>
    <property type="molecule type" value="Genomic_DNA"/>
</dbReference>
<dbReference type="PROSITE" id="PS51257">
    <property type="entry name" value="PROKAR_LIPOPROTEIN"/>
    <property type="match status" value="1"/>
</dbReference>
<accession>A0A923E0H0</accession>
<reference evidence="1" key="1">
    <citation type="submission" date="2019-11" db="EMBL/GenBank/DDBJ databases">
        <title>Description of Pedobacter sp. LMG 31464T.</title>
        <authorList>
            <person name="Carlier A."/>
            <person name="Qi S."/>
            <person name="Vandamme P."/>
        </authorList>
    </citation>
    <scope>NUCLEOTIDE SEQUENCE</scope>
    <source>
        <strain evidence="1">LMG 31464</strain>
    </source>
</reference>
<dbReference type="Proteomes" id="UP000601055">
    <property type="component" value="Unassembled WGS sequence"/>
</dbReference>